<comment type="caution">
    <text evidence="2">The sequence shown here is derived from an EMBL/GenBank/DDBJ whole genome shotgun (WGS) entry which is preliminary data.</text>
</comment>
<evidence type="ECO:0000256" key="1">
    <source>
        <dbReference type="SAM" id="MobiDB-lite"/>
    </source>
</evidence>
<sequence length="542" mass="62967">MIMESGKKTVTKSKEKPPRRPCFTGENIKKERPLKFCLDEGKRPFSWWCNASKKGGYQFLEENTTDYYTNRHKKIQWQPTIAVRKDDTWPYNCDPIRCAKSNIPSCFARTSQKRDMYYNRPCLKYRLKAPLFFLPTNMGEREYKPPSCINKKFKMNPLPNVSQKCKIHCQKQSHQVLITSVPSRKDKDCHCVLSTKTVSLQTSTRRLIDSTCDPFNSSNTEDSYECSSLNFIGENTERNVEDELNILEAKYSCPMETRTEIDLAYDDTDKSQRGTIENPRTQIFVENSSELEKKENIESPEKKGIEVERIFPIPGKNINSIIQSSEESGRDYSEGDQIKKNNPIFFDIIIKDTTTEMSKKINESREKNSPSEENSELLREIDKKKIFADELDKKRCITFPRHEQNMPSCSQGVHIGFRNSNEIETISMDVSVSRDHIHIMNSVEKKSEQIDEKKCSCILSQSVSHSLAPFDSKSSCYSSCQISPRYQFEIDSYIRCLKALVTSYDEFLSPDSPMKGKSLMRKYHKPRKLMSTKKYFLLPKYF</sequence>
<dbReference type="Proteomes" id="UP001516400">
    <property type="component" value="Unassembled WGS sequence"/>
</dbReference>
<evidence type="ECO:0000313" key="3">
    <source>
        <dbReference type="Proteomes" id="UP001516400"/>
    </source>
</evidence>
<gene>
    <name evidence="2" type="ORF">HHI36_014736</name>
</gene>
<evidence type="ECO:0000313" key="2">
    <source>
        <dbReference type="EMBL" id="KAL3273282.1"/>
    </source>
</evidence>
<reference evidence="2 3" key="1">
    <citation type="journal article" date="2021" name="BMC Biol.">
        <title>Horizontally acquired antibacterial genes associated with adaptive radiation of ladybird beetles.</title>
        <authorList>
            <person name="Li H.S."/>
            <person name="Tang X.F."/>
            <person name="Huang Y.H."/>
            <person name="Xu Z.Y."/>
            <person name="Chen M.L."/>
            <person name="Du X.Y."/>
            <person name="Qiu B.Y."/>
            <person name="Chen P.T."/>
            <person name="Zhang W."/>
            <person name="Slipinski A."/>
            <person name="Escalona H.E."/>
            <person name="Waterhouse R.M."/>
            <person name="Zwick A."/>
            <person name="Pang H."/>
        </authorList>
    </citation>
    <scope>NUCLEOTIDE SEQUENCE [LARGE SCALE GENOMIC DNA]</scope>
    <source>
        <strain evidence="2">SYSU2018</strain>
    </source>
</reference>
<protein>
    <submittedName>
        <fullName evidence="2">Uncharacterized protein</fullName>
    </submittedName>
</protein>
<dbReference type="EMBL" id="JABFTP020000062">
    <property type="protein sequence ID" value="KAL3273282.1"/>
    <property type="molecule type" value="Genomic_DNA"/>
</dbReference>
<organism evidence="2 3">
    <name type="scientific">Cryptolaemus montrouzieri</name>
    <dbReference type="NCBI Taxonomy" id="559131"/>
    <lineage>
        <taxon>Eukaryota</taxon>
        <taxon>Metazoa</taxon>
        <taxon>Ecdysozoa</taxon>
        <taxon>Arthropoda</taxon>
        <taxon>Hexapoda</taxon>
        <taxon>Insecta</taxon>
        <taxon>Pterygota</taxon>
        <taxon>Neoptera</taxon>
        <taxon>Endopterygota</taxon>
        <taxon>Coleoptera</taxon>
        <taxon>Polyphaga</taxon>
        <taxon>Cucujiformia</taxon>
        <taxon>Coccinelloidea</taxon>
        <taxon>Coccinellidae</taxon>
        <taxon>Scymninae</taxon>
        <taxon>Scymnini</taxon>
        <taxon>Cryptolaemus</taxon>
    </lineage>
</organism>
<name>A0ABD2N4C3_9CUCU</name>
<proteinExistence type="predicted"/>
<keyword evidence="3" id="KW-1185">Reference proteome</keyword>
<dbReference type="AlphaFoldDB" id="A0ABD2N4C3"/>
<feature type="region of interest" description="Disordered" evidence="1">
    <location>
        <begin position="1"/>
        <end position="21"/>
    </location>
</feature>
<accession>A0ABD2N4C3</accession>